<name>A9P0F4_PICSI</name>
<accession>A9P0F4</accession>
<reference evidence="1" key="1">
    <citation type="journal article" date="2008" name="BMC Genomics">
        <title>A conifer genomics resource of 200,000 spruce (Picea spp.) ESTs and 6,464 high-quality, sequence-finished full-length cDNAs for Sitka spruce (Picea sitchensis).</title>
        <authorList>
            <person name="Ralph S.G."/>
            <person name="Chun H.J."/>
            <person name="Kolosova N."/>
            <person name="Cooper D."/>
            <person name="Oddy C."/>
            <person name="Ritland C.E."/>
            <person name="Kirkpatrick R."/>
            <person name="Moore R."/>
            <person name="Barber S."/>
            <person name="Holt R.A."/>
            <person name="Jones S.J."/>
            <person name="Marra M.A."/>
            <person name="Douglas C.J."/>
            <person name="Ritland K."/>
            <person name="Bohlmann J."/>
        </authorList>
    </citation>
    <scope>NUCLEOTIDE SEQUENCE</scope>
    <source>
        <tissue evidence="1">Bark</tissue>
    </source>
</reference>
<sequence>MVRVTDCSWQWALLWSQLGAEAAIGGRVLGSLARVFYFWCNSVFFLPKLSSCFRGLVSGCVLVFKAGDLL</sequence>
<dbReference type="AlphaFoldDB" id="A9P0F4"/>
<proteinExistence type="evidence at transcript level"/>
<evidence type="ECO:0000313" key="1">
    <source>
        <dbReference type="EMBL" id="ABK26365.1"/>
    </source>
</evidence>
<organism evidence="1">
    <name type="scientific">Picea sitchensis</name>
    <name type="common">Sitka spruce</name>
    <name type="synonym">Pinus sitchensis</name>
    <dbReference type="NCBI Taxonomy" id="3332"/>
    <lineage>
        <taxon>Eukaryota</taxon>
        <taxon>Viridiplantae</taxon>
        <taxon>Streptophyta</taxon>
        <taxon>Embryophyta</taxon>
        <taxon>Tracheophyta</taxon>
        <taxon>Spermatophyta</taxon>
        <taxon>Pinopsida</taxon>
        <taxon>Pinidae</taxon>
        <taxon>Conifers I</taxon>
        <taxon>Pinales</taxon>
        <taxon>Pinaceae</taxon>
        <taxon>Picea</taxon>
    </lineage>
</organism>
<dbReference type="EMBL" id="EF087110">
    <property type="protein sequence ID" value="ABK26365.1"/>
    <property type="molecule type" value="mRNA"/>
</dbReference>
<protein>
    <submittedName>
        <fullName evidence="1">Uncharacterized protein</fullName>
    </submittedName>
</protein>